<dbReference type="InterPro" id="IPR038765">
    <property type="entry name" value="Papain-like_cys_pep_sf"/>
</dbReference>
<comment type="caution">
    <text evidence="2">The sequence shown here is derived from an EMBL/GenBank/DDBJ whole genome shotgun (WGS) entry which is preliminary data.</text>
</comment>
<dbReference type="SUPFAM" id="SSF54001">
    <property type="entry name" value="Cysteine proteinases"/>
    <property type="match status" value="1"/>
</dbReference>
<evidence type="ECO:0000313" key="2">
    <source>
        <dbReference type="EMBL" id="TYK94462.1"/>
    </source>
</evidence>
<dbReference type="EMBL" id="SJLI01000006">
    <property type="protein sequence ID" value="TYK94462.1"/>
    <property type="molecule type" value="Genomic_DNA"/>
</dbReference>
<organism evidence="2 3">
    <name type="scientific">Streptococcus pyogenes</name>
    <dbReference type="NCBI Taxonomy" id="1314"/>
    <lineage>
        <taxon>Bacteria</taxon>
        <taxon>Bacillati</taxon>
        <taxon>Bacillota</taxon>
        <taxon>Bacilli</taxon>
        <taxon>Lactobacillales</taxon>
        <taxon>Streptococcaceae</taxon>
        <taxon>Streptococcus</taxon>
    </lineage>
</organism>
<dbReference type="Pfam" id="PF01841">
    <property type="entry name" value="Transglut_core"/>
    <property type="match status" value="1"/>
</dbReference>
<dbReference type="InterPro" id="IPR052557">
    <property type="entry name" value="CAP/Cytokinesis_protein"/>
</dbReference>
<evidence type="ECO:0000259" key="1">
    <source>
        <dbReference type="SMART" id="SM00460"/>
    </source>
</evidence>
<protein>
    <submittedName>
        <fullName evidence="2">S-layer protein</fullName>
    </submittedName>
</protein>
<sequence length="410" mass="47143">MGVMMKQKIKILTVIGLMTVGMSACHNTSKPSNTDSVFSLTGKKRQQIVKQVRQRYYFQQLSKTEQENYLTLYDSLAQFREIISLTPASKKSLIKTIDAFVMDNPEFYWITSADYRFEFSDQTVFVTFPIPEDAKNVYQDLQAIGNDIVANMPSKDRYEQVKYFYEVIIRDTDYNKKAFEAYQSGSQAQVASNQDIKSVFIDHLSVCNGYAQAFQFLCQKAGIPVAYIRGTGTSQQPQQSFAHAWNAVQINNTYYGVDVTWGDPVFDNHLSHQKQGTINYSFLCLPDYLMALSHQPSKDIAFNTKERFENVWTIPSCTDDSLLYSKRHQSYISTFDSDAILASLENQLLNRQEQLSLQFAHQDDYQQMVTDLTTNQTGYHNLFNQYWNNYTGFTYGLLPETLSISFASRN</sequence>
<dbReference type="PROSITE" id="PS51257">
    <property type="entry name" value="PROKAR_LIPOPROTEIN"/>
    <property type="match status" value="1"/>
</dbReference>
<proteinExistence type="predicted"/>
<dbReference type="PANTHER" id="PTHR46333:SF2">
    <property type="entry name" value="CYTOKINESIS PROTEIN 3"/>
    <property type="match status" value="1"/>
</dbReference>
<dbReference type="RefSeq" id="WP_032465583.1">
    <property type="nucleotide sequence ID" value="NZ_CAAHGX010000006.1"/>
</dbReference>
<reference evidence="2 3" key="1">
    <citation type="submission" date="2019-02" db="EMBL/GenBank/DDBJ databases">
        <title>Novel genomic isolates of S. pyogenes and S. dysgalactiae subsp. equisimilis associated to necrotising fasciitis (NSTI).</title>
        <authorList>
            <person name="Barrantes I."/>
        </authorList>
    </citation>
    <scope>NUCLEOTIDE SEQUENCE [LARGE SCALE GENOMIC DNA]</scope>
    <source>
        <strain evidence="2 3">SPY5003</strain>
    </source>
</reference>
<accession>A0A5S4TCP8</accession>
<dbReference type="InterPro" id="IPR002931">
    <property type="entry name" value="Transglutaminase-like"/>
</dbReference>
<dbReference type="Proteomes" id="UP000325300">
    <property type="component" value="Unassembled WGS sequence"/>
</dbReference>
<dbReference type="Gene3D" id="3.10.620.30">
    <property type="match status" value="1"/>
</dbReference>
<dbReference type="PANTHER" id="PTHR46333">
    <property type="entry name" value="CYTOKINESIS PROTEIN 3"/>
    <property type="match status" value="1"/>
</dbReference>
<dbReference type="GO" id="GO:0005737">
    <property type="term" value="C:cytoplasm"/>
    <property type="evidence" value="ECO:0007669"/>
    <property type="project" value="TreeGrafter"/>
</dbReference>
<feature type="domain" description="Transglutaminase-like" evidence="1">
    <location>
        <begin position="199"/>
        <end position="261"/>
    </location>
</feature>
<dbReference type="SMART" id="SM00460">
    <property type="entry name" value="TGc"/>
    <property type="match status" value="1"/>
</dbReference>
<evidence type="ECO:0000313" key="3">
    <source>
        <dbReference type="Proteomes" id="UP000325300"/>
    </source>
</evidence>
<gene>
    <name evidence="2" type="ORF">E0F67_07255</name>
</gene>
<dbReference type="AlphaFoldDB" id="A0A5S4TCP8"/>
<name>A0A5S4TCP8_STRPY</name>